<dbReference type="EMBL" id="JACHHZ010000005">
    <property type="protein sequence ID" value="MBB6095074.1"/>
    <property type="molecule type" value="Genomic_DNA"/>
</dbReference>
<organism evidence="4 5">
    <name type="scientific">Povalibacter uvarum</name>
    <dbReference type="NCBI Taxonomy" id="732238"/>
    <lineage>
        <taxon>Bacteria</taxon>
        <taxon>Pseudomonadati</taxon>
        <taxon>Pseudomonadota</taxon>
        <taxon>Gammaproteobacteria</taxon>
        <taxon>Steroidobacterales</taxon>
        <taxon>Steroidobacteraceae</taxon>
        <taxon>Povalibacter</taxon>
    </lineage>
</organism>
<proteinExistence type="predicted"/>
<accession>A0A841HR15</accession>
<feature type="domain" description="Outer membrane protein beta-barrel" evidence="3">
    <location>
        <begin position="15"/>
        <end position="202"/>
    </location>
</feature>
<dbReference type="InterPro" id="IPR027385">
    <property type="entry name" value="Beta-barrel_OMP"/>
</dbReference>
<gene>
    <name evidence="4" type="ORF">HNQ60_003964</name>
</gene>
<dbReference type="Pfam" id="PF13505">
    <property type="entry name" value="OMP_b-brl"/>
    <property type="match status" value="1"/>
</dbReference>
<sequence length="202" mass="22026">MSRPSMNPLLATATLFALTGTWTAAAHAENEKGFYVGGGVGQFNVQIDDVDDTDEAIERLDDDDTSWKLFAGYRFNPYISVEAAYIDFGGPSDTFEANGSSGDYQIELSGFAPYVIGTLPLGPVELFAKAGYYFYDVDVTADFDDLGGDVFSSSDSGEDFLYGVGVGATFFEHLHARLEYEKIDSNDVDDADAIWLSGAWRF</sequence>
<dbReference type="Proteomes" id="UP000588068">
    <property type="component" value="Unassembled WGS sequence"/>
</dbReference>
<evidence type="ECO:0000256" key="1">
    <source>
        <dbReference type="ARBA" id="ARBA00022729"/>
    </source>
</evidence>
<dbReference type="Gene3D" id="2.40.160.20">
    <property type="match status" value="1"/>
</dbReference>
<comment type="caution">
    <text evidence="4">The sequence shown here is derived from an EMBL/GenBank/DDBJ whole genome shotgun (WGS) entry which is preliminary data.</text>
</comment>
<evidence type="ECO:0000313" key="4">
    <source>
        <dbReference type="EMBL" id="MBB6095074.1"/>
    </source>
</evidence>
<dbReference type="RefSeq" id="WP_184334483.1">
    <property type="nucleotide sequence ID" value="NZ_JACHHZ010000005.1"/>
</dbReference>
<keyword evidence="1 2" id="KW-0732">Signal</keyword>
<keyword evidence="5" id="KW-1185">Reference proteome</keyword>
<protein>
    <submittedName>
        <fullName evidence="4">Opacity protein-like surface antigen</fullName>
    </submittedName>
</protein>
<evidence type="ECO:0000313" key="5">
    <source>
        <dbReference type="Proteomes" id="UP000588068"/>
    </source>
</evidence>
<dbReference type="AlphaFoldDB" id="A0A841HR15"/>
<feature type="signal peptide" evidence="2">
    <location>
        <begin position="1"/>
        <end position="28"/>
    </location>
</feature>
<name>A0A841HR15_9GAMM</name>
<evidence type="ECO:0000256" key="2">
    <source>
        <dbReference type="SAM" id="SignalP"/>
    </source>
</evidence>
<evidence type="ECO:0000259" key="3">
    <source>
        <dbReference type="Pfam" id="PF13505"/>
    </source>
</evidence>
<feature type="chain" id="PRO_5032996562" evidence="2">
    <location>
        <begin position="29"/>
        <end position="202"/>
    </location>
</feature>
<dbReference type="InterPro" id="IPR011250">
    <property type="entry name" value="OMP/PagP_B-barrel"/>
</dbReference>
<reference evidence="4 5" key="1">
    <citation type="submission" date="2020-08" db="EMBL/GenBank/DDBJ databases">
        <title>Genomic Encyclopedia of Type Strains, Phase IV (KMG-IV): sequencing the most valuable type-strain genomes for metagenomic binning, comparative biology and taxonomic classification.</title>
        <authorList>
            <person name="Goeker M."/>
        </authorList>
    </citation>
    <scope>NUCLEOTIDE SEQUENCE [LARGE SCALE GENOMIC DNA]</scope>
    <source>
        <strain evidence="4 5">DSM 26723</strain>
    </source>
</reference>
<dbReference type="SUPFAM" id="SSF56925">
    <property type="entry name" value="OMPA-like"/>
    <property type="match status" value="1"/>
</dbReference>